<dbReference type="GO" id="GO:0016779">
    <property type="term" value="F:nucleotidyltransferase activity"/>
    <property type="evidence" value="ECO:0007669"/>
    <property type="project" value="UniProtKB-KW"/>
</dbReference>
<dbReference type="CDD" id="cd01439">
    <property type="entry name" value="TCCD_inducible_PARP_like"/>
    <property type="match status" value="1"/>
</dbReference>
<keyword evidence="10 16" id="KW-0520">NAD</keyword>
<keyword evidence="8" id="KW-0227">DNA damage</keyword>
<keyword evidence="9" id="KW-0013">ADP-ribosylation</keyword>
<feature type="region of interest" description="Disordered" evidence="17">
    <location>
        <begin position="1016"/>
        <end position="1036"/>
    </location>
</feature>
<evidence type="ECO:0000256" key="14">
    <source>
        <dbReference type="ARBA" id="ARBA00054622"/>
    </source>
</evidence>
<dbReference type="InParanoid" id="G1QPS4"/>
<dbReference type="EC" id="2.4.2.-" evidence="16"/>
<dbReference type="FunFam" id="3.30.70.330:FF:000344">
    <property type="entry name" value="Poly [ADP-ribose] polymerase"/>
    <property type="match status" value="2"/>
</dbReference>
<dbReference type="GO" id="GO:0006281">
    <property type="term" value="P:DNA repair"/>
    <property type="evidence" value="ECO:0007669"/>
    <property type="project" value="UniProtKB-KW"/>
</dbReference>
<keyword evidence="5 16" id="KW-0328">Glycosyltransferase</keyword>
<dbReference type="GO" id="GO:0005794">
    <property type="term" value="C:Golgi apparatus"/>
    <property type="evidence" value="ECO:0007669"/>
    <property type="project" value="Ensembl"/>
</dbReference>
<dbReference type="FunCoup" id="G1QPS4">
    <property type="interactions" value="1131"/>
</dbReference>
<evidence type="ECO:0000256" key="13">
    <source>
        <dbReference type="ARBA" id="ARBA00024347"/>
    </source>
</evidence>
<feature type="region of interest" description="Disordered" evidence="17">
    <location>
        <begin position="628"/>
        <end position="658"/>
    </location>
</feature>
<evidence type="ECO:0000256" key="1">
    <source>
        <dbReference type="ARBA" id="ARBA00004123"/>
    </source>
</evidence>
<comment type="similarity">
    <text evidence="13">Belongs to the ARTD/PARP family.</text>
</comment>
<dbReference type="InterPro" id="IPR034464">
    <property type="entry name" value="PAR10_RRM1_2"/>
</dbReference>
<feature type="region of interest" description="Disordered" evidence="17">
    <location>
        <begin position="583"/>
        <end position="602"/>
    </location>
</feature>
<comment type="function">
    <text evidence="14">ADP-ribosyltransferase that mediates mono-ADP-ribosylation of glutamate and aspartate residues on target proteins. In contrast to PARP1 and PARP2, it is not able to mediate poly-ADP-ribosylation. Catalyzes mono-ADP-ribosylation of GSK3B, leading to negatively regulate GSK3B kinase activity. Involved in translesion DNA synthesis in response to DNA damage via its interaction with PCNA.</text>
</comment>
<feature type="compositionally biased region" description="Low complexity" evidence="17">
    <location>
        <begin position="308"/>
        <end position="319"/>
    </location>
</feature>
<dbReference type="GO" id="GO:0019985">
    <property type="term" value="P:translesion synthesis"/>
    <property type="evidence" value="ECO:0007669"/>
    <property type="project" value="Ensembl"/>
</dbReference>
<dbReference type="EMBL" id="ADFV01126727">
    <property type="status" value="NOT_ANNOTATED_CDS"/>
    <property type="molecule type" value="Genomic_DNA"/>
</dbReference>
<dbReference type="FunFam" id="3.90.228.10:FF:000008">
    <property type="entry name" value="Poly [ADP-ribose] polymerase"/>
    <property type="match status" value="1"/>
</dbReference>
<dbReference type="GO" id="GO:1990404">
    <property type="term" value="F:NAD+-protein mono-ADP-ribosyltransferase activity"/>
    <property type="evidence" value="ECO:0007669"/>
    <property type="project" value="Ensembl"/>
</dbReference>
<evidence type="ECO:0000256" key="5">
    <source>
        <dbReference type="ARBA" id="ARBA00022676"/>
    </source>
</evidence>
<reference evidence="19" key="3">
    <citation type="submission" date="2025-09" db="UniProtKB">
        <authorList>
            <consortium name="Ensembl"/>
        </authorList>
    </citation>
    <scope>IDENTIFICATION</scope>
</reference>
<dbReference type="InterPro" id="IPR012677">
    <property type="entry name" value="Nucleotide-bd_a/b_plait_sf"/>
</dbReference>
<keyword evidence="4" id="KW-0597">Phosphoprotein</keyword>
<dbReference type="GO" id="GO:0070213">
    <property type="term" value="P:protein auto-ADP-ribosylation"/>
    <property type="evidence" value="ECO:0007669"/>
    <property type="project" value="Ensembl"/>
</dbReference>
<evidence type="ECO:0000256" key="15">
    <source>
        <dbReference type="ARBA" id="ARBA00065037"/>
    </source>
</evidence>
<dbReference type="GO" id="GO:0010629">
    <property type="term" value="P:negative regulation of gene expression"/>
    <property type="evidence" value="ECO:0007669"/>
    <property type="project" value="Ensembl"/>
</dbReference>
<dbReference type="GeneTree" id="ENSGT00940000162035"/>
<dbReference type="EMBL" id="ADFV01126728">
    <property type="status" value="NOT_ANNOTATED_CDS"/>
    <property type="molecule type" value="Genomic_DNA"/>
</dbReference>
<dbReference type="OMA" id="DHWLQGS"/>
<evidence type="ECO:0000313" key="19">
    <source>
        <dbReference type="Ensembl" id="ENSNLEP00000002940.2"/>
    </source>
</evidence>
<dbReference type="PROSITE" id="PS51059">
    <property type="entry name" value="PARP_CATALYTIC"/>
    <property type="match status" value="1"/>
</dbReference>
<dbReference type="GO" id="GO:1900045">
    <property type="term" value="P:negative regulation of protein K63-linked ubiquitination"/>
    <property type="evidence" value="ECO:0007669"/>
    <property type="project" value="Ensembl"/>
</dbReference>
<keyword evidence="12" id="KW-0539">Nucleus</keyword>
<feature type="domain" description="PARP catalytic" evidence="18">
    <location>
        <begin position="817"/>
        <end position="1036"/>
    </location>
</feature>
<dbReference type="PANTHER" id="PTHR14453:SF94">
    <property type="entry name" value="PROTEIN MONO-ADP-RIBOSYLTRANSFERASE PARP10"/>
    <property type="match status" value="1"/>
</dbReference>
<dbReference type="HOGENOM" id="CLU_011681_0_0_1"/>
<name>G1QPS4_NOMLE</name>
<organism evidence="19 20">
    <name type="scientific">Nomascus leucogenys</name>
    <name type="common">Northern white-cheeked gibbon</name>
    <name type="synonym">Hylobates leucogenys</name>
    <dbReference type="NCBI Taxonomy" id="61853"/>
    <lineage>
        <taxon>Eukaryota</taxon>
        <taxon>Metazoa</taxon>
        <taxon>Chordata</taxon>
        <taxon>Craniata</taxon>
        <taxon>Vertebrata</taxon>
        <taxon>Euteleostomi</taxon>
        <taxon>Mammalia</taxon>
        <taxon>Eutheria</taxon>
        <taxon>Euarchontoglires</taxon>
        <taxon>Primates</taxon>
        <taxon>Haplorrhini</taxon>
        <taxon>Catarrhini</taxon>
        <taxon>Hylobatidae</taxon>
        <taxon>Nomascus</taxon>
    </lineage>
</organism>
<dbReference type="Gene3D" id="3.30.70.330">
    <property type="match status" value="2"/>
</dbReference>
<keyword evidence="7" id="KW-0548">Nucleotidyltransferase</keyword>
<evidence type="ECO:0000259" key="18">
    <source>
        <dbReference type="PROSITE" id="PS51059"/>
    </source>
</evidence>
<reference evidence="19" key="2">
    <citation type="submission" date="2025-08" db="UniProtKB">
        <authorList>
            <consortium name="Ensembl"/>
        </authorList>
    </citation>
    <scope>IDENTIFICATION</scope>
</reference>
<feature type="compositionally biased region" description="Acidic residues" evidence="17">
    <location>
        <begin position="628"/>
        <end position="650"/>
    </location>
</feature>
<dbReference type="SUPFAM" id="SSF56399">
    <property type="entry name" value="ADP-ribosylation"/>
    <property type="match status" value="1"/>
</dbReference>
<dbReference type="Gene3D" id="3.90.228.10">
    <property type="match status" value="1"/>
</dbReference>
<keyword evidence="20" id="KW-1185">Reference proteome</keyword>
<dbReference type="Ensembl" id="ENSNLET00000003089.2">
    <property type="protein sequence ID" value="ENSNLEP00000002940.2"/>
    <property type="gene ID" value="ENSNLEG00000002423.2"/>
</dbReference>
<dbReference type="GO" id="GO:0003714">
    <property type="term" value="F:transcription corepressor activity"/>
    <property type="evidence" value="ECO:0007669"/>
    <property type="project" value="TreeGrafter"/>
</dbReference>
<dbReference type="Pfam" id="PF00644">
    <property type="entry name" value="PARP"/>
    <property type="match status" value="1"/>
</dbReference>
<gene>
    <name evidence="19" type="primary">PARP10</name>
</gene>
<evidence type="ECO:0000256" key="6">
    <source>
        <dbReference type="ARBA" id="ARBA00022679"/>
    </source>
</evidence>
<evidence type="ECO:0000256" key="3">
    <source>
        <dbReference type="ARBA" id="ARBA00022490"/>
    </source>
</evidence>
<sequence length="1036" mass="110894">MGCFSTHLMPRPRVAMAEAEAGVAVEVRGLPPAVPDELLTLYFENRRRSGGGPVLSWQRLGYGGVLTFREPADAERVLAQADHELDGAQLSLRPAPPRAPARLLLQGLPPGTAPQRLEQHVQALLRASGLPVQPCCALASPRPDRALVQLPKPLSEADVRVLEEQAQNLGLEGTLVSLARVPQARAVRVVGDGASVDLLLLELYLENERRSGGGPLEDLRCLPGPLGTVASFQQWQVAERVLQQEHQLQGSELSLVPHYDVLDPEELAENTSGGDHPSTLGPRATKHALLRTGGLVTALQGAGTVTMGSGEEPGQSGSSLRTGPMVQGAGTVTTGSGQEPGQSGASLRTGPMGSLGQAEPVSSLPMGSLEHEGLVSLRPMGLQEQEGAMSLGPVGSTGPVEISKGLPGQEGLVEIAMDSPGQEGLVGPMEIAMGSLEKAGPVSPGRVKPAGQEALVEMVLLMEPGAMRFCSSIMRNSCGLGDVALFPLEGPDVTGFRLCGAQASCQAAEEFLRSLLGSISCHVLCLEHPGSARFLLGPEGQHLLQGLEAQFQCVFGTERLATATLDTGLEEVDPTEALSVLPGDAHTLWTPDSTSSDQEDVSLEEVRELLATLEGLDLDGEDWLPQELEEEGPQEQPEEEVTPGHEEEEPVAPSTVAPRRLEEEAALQLALHRSLEPQGQVAEQEEAAALRQALALSLLEQPPLEAEEPLDGATNGKAQLVVHSAFEQDVEELDQALRAALEVHLQEETVGPWRRTLPAELRARLERCHGVSVALRGDCTILRGFGAHPARAARHLVALLAGPWDQSLAFPLAASGPTLAEQTLKGPWNKLERLAENTGEFREVVQAFYDTLDAARSSICIVRVERVSHPLLQQQYELYRERLLQRCERRPVERVLYHGTTAPAVPDICAHGFNRSFCGRNATVYGKGVYFARRASLSVQDRYSPPNADGHKAVFVARVLTGDYGQGRRGLRAPPLRGPGHVLLRYDSAVDCICQPGIFVIFHDTQALPTHLITCKHTPRASPDDPSGLPGRSPDT</sequence>
<dbReference type="InterPro" id="IPR012317">
    <property type="entry name" value="Poly(ADP-ribose)pol_cat_dom"/>
</dbReference>
<dbReference type="PANTHER" id="PTHR14453">
    <property type="entry name" value="PARP/ZINC FINGER CCCH TYPE DOMAIN CONTAINING PROTEIN"/>
    <property type="match status" value="1"/>
</dbReference>
<dbReference type="eggNOG" id="ENOG502R572">
    <property type="taxonomic scope" value="Eukaryota"/>
</dbReference>
<evidence type="ECO:0000256" key="11">
    <source>
        <dbReference type="ARBA" id="ARBA00023204"/>
    </source>
</evidence>
<evidence type="ECO:0000256" key="10">
    <source>
        <dbReference type="ARBA" id="ARBA00023027"/>
    </source>
</evidence>
<dbReference type="EMBL" id="ADFV01126726">
    <property type="status" value="NOT_ANNOTATED_CDS"/>
    <property type="molecule type" value="Genomic_DNA"/>
</dbReference>
<dbReference type="OrthoDB" id="6133115at2759"/>
<dbReference type="KEGG" id="nle:100603057"/>
<dbReference type="AlphaFoldDB" id="G1QPS4"/>
<evidence type="ECO:0000313" key="20">
    <source>
        <dbReference type="Proteomes" id="UP000001073"/>
    </source>
</evidence>
<dbReference type="GO" id="GO:0070212">
    <property type="term" value="P:protein poly-ADP-ribosylation"/>
    <property type="evidence" value="ECO:0007669"/>
    <property type="project" value="Ensembl"/>
</dbReference>
<protein>
    <recommendedName>
        <fullName evidence="16">Poly [ADP-ribose] polymerase</fullName>
        <shortName evidence="16">PARP</shortName>
        <ecNumber evidence="16">2.4.2.-</ecNumber>
    </recommendedName>
</protein>
<feature type="region of interest" description="Disordered" evidence="17">
    <location>
        <begin position="304"/>
        <end position="365"/>
    </location>
</feature>
<dbReference type="Proteomes" id="UP000001073">
    <property type="component" value="Chromosome 16"/>
</dbReference>
<dbReference type="Pfam" id="PF23085">
    <property type="entry name" value="RRM_PARP14_3"/>
    <property type="match status" value="2"/>
</dbReference>
<keyword evidence="6 16" id="KW-0808">Transferase</keyword>
<comment type="subcellular location">
    <subcellularLocation>
        <location evidence="2">Cytoplasm</location>
    </subcellularLocation>
    <subcellularLocation>
        <location evidence="1">Nucleus</location>
    </subcellularLocation>
</comment>
<dbReference type="InterPro" id="IPR052056">
    <property type="entry name" value="Mono-ARTD/PARP"/>
</dbReference>
<dbReference type="GO" id="GO:0140297">
    <property type="term" value="F:DNA-binding transcription factor binding"/>
    <property type="evidence" value="ECO:0007669"/>
    <property type="project" value="Ensembl"/>
</dbReference>
<dbReference type="GO" id="GO:0048147">
    <property type="term" value="P:negative regulation of fibroblast proliferation"/>
    <property type="evidence" value="ECO:0007669"/>
    <property type="project" value="Ensembl"/>
</dbReference>
<proteinExistence type="inferred from homology"/>
<dbReference type="GO" id="GO:0003950">
    <property type="term" value="F:NAD+ poly-ADP-ribosyltransferase activity"/>
    <property type="evidence" value="ECO:0007669"/>
    <property type="project" value="UniProtKB-UniRule"/>
</dbReference>
<feature type="compositionally biased region" description="Polar residues" evidence="17">
    <location>
        <begin position="330"/>
        <end position="346"/>
    </location>
</feature>
<dbReference type="GO" id="GO:0070530">
    <property type="term" value="F:K63-linked polyubiquitin modification-dependent protein binding"/>
    <property type="evidence" value="ECO:0007669"/>
    <property type="project" value="Ensembl"/>
</dbReference>
<accession>G1QPS4</accession>
<dbReference type="GO" id="GO:0005730">
    <property type="term" value="C:nucleolus"/>
    <property type="evidence" value="ECO:0007669"/>
    <property type="project" value="Ensembl"/>
</dbReference>
<evidence type="ECO:0000256" key="17">
    <source>
        <dbReference type="SAM" id="MobiDB-lite"/>
    </source>
</evidence>
<evidence type="ECO:0000256" key="2">
    <source>
        <dbReference type="ARBA" id="ARBA00004496"/>
    </source>
</evidence>
<dbReference type="CTD" id="84875"/>
<dbReference type="STRING" id="61853.ENSNLEP00000002940"/>
<comment type="subunit">
    <text evidence="15">Interacts with MYC. Interacts with PARP14. Interacts (via-PIP box and ubiquitin-interacting motifs) with PCNA.</text>
</comment>
<evidence type="ECO:0000256" key="8">
    <source>
        <dbReference type="ARBA" id="ARBA00022763"/>
    </source>
</evidence>
<keyword evidence="3" id="KW-0963">Cytoplasm</keyword>
<dbReference type="GeneID" id="100603057"/>
<evidence type="ECO:0000256" key="12">
    <source>
        <dbReference type="ARBA" id="ARBA00023242"/>
    </source>
</evidence>
<evidence type="ECO:0000256" key="7">
    <source>
        <dbReference type="ARBA" id="ARBA00022695"/>
    </source>
</evidence>
<keyword evidence="11" id="KW-0234">DNA repair</keyword>
<evidence type="ECO:0000256" key="4">
    <source>
        <dbReference type="ARBA" id="ARBA00022553"/>
    </source>
</evidence>
<reference evidence="19 20" key="1">
    <citation type="submission" date="2012-10" db="EMBL/GenBank/DDBJ databases">
        <authorList>
            <consortium name="Gibbon Genome Sequencing Consortium"/>
        </authorList>
    </citation>
    <scope>NUCLEOTIDE SEQUENCE [LARGE SCALE GENOMIC DNA]</scope>
</reference>
<dbReference type="GO" id="GO:0006325">
    <property type="term" value="P:chromatin organization"/>
    <property type="evidence" value="ECO:0007669"/>
    <property type="project" value="Ensembl"/>
</dbReference>
<dbReference type="CDD" id="cd12547">
    <property type="entry name" value="RRM1_2_PAR10"/>
    <property type="match status" value="1"/>
</dbReference>
<evidence type="ECO:0000256" key="9">
    <source>
        <dbReference type="ARBA" id="ARBA00022765"/>
    </source>
</evidence>
<dbReference type="GO" id="GO:0005829">
    <property type="term" value="C:cytosol"/>
    <property type="evidence" value="ECO:0007669"/>
    <property type="project" value="Ensembl"/>
</dbReference>
<evidence type="ECO:0000256" key="16">
    <source>
        <dbReference type="RuleBase" id="RU362114"/>
    </source>
</evidence>